<organism evidence="2 3">
    <name type="scientific">Methylocaldum szegediense</name>
    <dbReference type="NCBI Taxonomy" id="73780"/>
    <lineage>
        <taxon>Bacteria</taxon>
        <taxon>Pseudomonadati</taxon>
        <taxon>Pseudomonadota</taxon>
        <taxon>Gammaproteobacteria</taxon>
        <taxon>Methylococcales</taxon>
        <taxon>Methylococcaceae</taxon>
        <taxon>Methylocaldum</taxon>
    </lineage>
</organism>
<keyword evidence="2" id="KW-0489">Methyltransferase</keyword>
<dbReference type="InterPro" id="IPR029063">
    <property type="entry name" value="SAM-dependent_MTases_sf"/>
</dbReference>
<name>A0ABM9I3R3_9GAMM</name>
<keyword evidence="2" id="KW-0808">Transferase</keyword>
<dbReference type="EMBL" id="OX458333">
    <property type="protein sequence ID" value="CAI8872428.1"/>
    <property type="molecule type" value="Genomic_DNA"/>
</dbReference>
<reference evidence="2 3" key="1">
    <citation type="submission" date="2023-03" db="EMBL/GenBank/DDBJ databases">
        <authorList>
            <person name="Pearce D."/>
        </authorList>
    </citation>
    <scope>NUCLEOTIDE SEQUENCE [LARGE SCALE GENOMIC DNA]</scope>
    <source>
        <strain evidence="2">Msz</strain>
    </source>
</reference>
<feature type="domain" description="Methyltransferase type 11" evidence="1">
    <location>
        <begin position="53"/>
        <end position="174"/>
    </location>
</feature>
<accession>A0ABM9I3R3</accession>
<gene>
    <name evidence="2" type="ORF">MSZNOR_2905</name>
</gene>
<dbReference type="Pfam" id="PF08241">
    <property type="entry name" value="Methyltransf_11"/>
    <property type="match status" value="1"/>
</dbReference>
<evidence type="ECO:0000313" key="3">
    <source>
        <dbReference type="Proteomes" id="UP001162030"/>
    </source>
</evidence>
<dbReference type="SUPFAM" id="SSF53335">
    <property type="entry name" value="S-adenosyl-L-methionine-dependent methyltransferases"/>
    <property type="match status" value="1"/>
</dbReference>
<dbReference type="Proteomes" id="UP001162030">
    <property type="component" value="Chromosome"/>
</dbReference>
<dbReference type="GO" id="GO:0008168">
    <property type="term" value="F:methyltransferase activity"/>
    <property type="evidence" value="ECO:0007669"/>
    <property type="project" value="UniProtKB-KW"/>
</dbReference>
<sequence>MGGFRRTALTPAVDIPFHDYLEAKFALDERSLNHEVRSEFARWVFEQPRLTCLDLGTGTGASLQRLLSLPTNAHLHITAVDRDQALLDIARAGITNLLRQKGLGVAEKADGVCARQGQREIVVEFVCSDLRHYQPNRAPGFYDAVIAHAVMDLLPLRTMAERIARWLRAKGVFYSTINYDGETALFPVYADEVLENRILDVYDTSMEQRRIWDENSGGALAGRRLHSVLCETGFEVIAYGTSDWNIIPSRRAYRDHDATCLAALLNMIRNEAERSGQFSGDSLDRWYRERSERLAAGELGLIVHQIDLFAQKI</sequence>
<keyword evidence="3" id="KW-1185">Reference proteome</keyword>
<evidence type="ECO:0000259" key="1">
    <source>
        <dbReference type="Pfam" id="PF08241"/>
    </source>
</evidence>
<dbReference type="Gene3D" id="3.40.50.150">
    <property type="entry name" value="Vaccinia Virus protein VP39"/>
    <property type="match status" value="1"/>
</dbReference>
<dbReference type="CDD" id="cd02440">
    <property type="entry name" value="AdoMet_MTases"/>
    <property type="match status" value="1"/>
</dbReference>
<evidence type="ECO:0000313" key="2">
    <source>
        <dbReference type="EMBL" id="CAI8872428.1"/>
    </source>
</evidence>
<protein>
    <submittedName>
        <fullName evidence="2">Methyltransferase family protein</fullName>
    </submittedName>
</protein>
<proteinExistence type="predicted"/>
<dbReference type="InterPro" id="IPR013216">
    <property type="entry name" value="Methyltransf_11"/>
</dbReference>
<dbReference type="GO" id="GO:0032259">
    <property type="term" value="P:methylation"/>
    <property type="evidence" value="ECO:0007669"/>
    <property type="project" value="UniProtKB-KW"/>
</dbReference>